<evidence type="ECO:0000259" key="6">
    <source>
        <dbReference type="Pfam" id="PF00324"/>
    </source>
</evidence>
<keyword evidence="3" id="KW-1133">Transmembrane helix</keyword>
<proteinExistence type="predicted"/>
<dbReference type="AlphaFoldDB" id="A0A1Q5TCK9"/>
<dbReference type="InterPro" id="IPR050524">
    <property type="entry name" value="APC_YAT"/>
</dbReference>
<dbReference type="GO" id="GO:0016020">
    <property type="term" value="C:membrane"/>
    <property type="evidence" value="ECO:0007669"/>
    <property type="project" value="UniProtKB-SubCell"/>
</dbReference>
<dbReference type="InterPro" id="IPR004841">
    <property type="entry name" value="AA-permease/SLC12A_dom"/>
</dbReference>
<keyword evidence="8" id="KW-1185">Reference proteome</keyword>
<evidence type="ECO:0000256" key="4">
    <source>
        <dbReference type="ARBA" id="ARBA00023136"/>
    </source>
</evidence>
<dbReference type="GO" id="GO:0015171">
    <property type="term" value="F:amino acid transmembrane transporter activity"/>
    <property type="evidence" value="ECO:0007669"/>
    <property type="project" value="TreeGrafter"/>
</dbReference>
<evidence type="ECO:0000256" key="5">
    <source>
        <dbReference type="SAM" id="MobiDB-lite"/>
    </source>
</evidence>
<dbReference type="Pfam" id="PF00324">
    <property type="entry name" value="AA_permease"/>
    <property type="match status" value="1"/>
</dbReference>
<dbReference type="Proteomes" id="UP000186955">
    <property type="component" value="Unassembled WGS sequence"/>
</dbReference>
<sequence length="139" mass="14995">MLDLKGSSETGWEDQTAVKHEDNTLQPTESLAEPQIAEMEENRNGKFHRSFSPRQVHVISLGSNIGSGVFIATGKALATGGPGNMIIAYTLVCTCVWGVLQSLSEMTIAFPVSGNYIDYADRWVDPALAFGAGFAEWLG</sequence>
<gene>
    <name evidence="7" type="ORF">PENSUB_9867</name>
</gene>
<dbReference type="EMBL" id="MNBE01000683">
    <property type="protein sequence ID" value="OKO97941.1"/>
    <property type="molecule type" value="Genomic_DNA"/>
</dbReference>
<comment type="caution">
    <text evidence="7">The sequence shown here is derived from an EMBL/GenBank/DDBJ whole genome shotgun (WGS) entry which is preliminary data.</text>
</comment>
<feature type="domain" description="Amino acid permease/ SLC12A" evidence="6">
    <location>
        <begin position="56"/>
        <end position="137"/>
    </location>
</feature>
<comment type="subcellular location">
    <subcellularLocation>
        <location evidence="1">Membrane</location>
        <topology evidence="1">Multi-pass membrane protein</topology>
    </subcellularLocation>
</comment>
<name>A0A1Q5TCK9_9EURO</name>
<evidence type="ECO:0000313" key="8">
    <source>
        <dbReference type="Proteomes" id="UP000186955"/>
    </source>
</evidence>
<feature type="region of interest" description="Disordered" evidence="5">
    <location>
        <begin position="1"/>
        <end position="30"/>
    </location>
</feature>
<keyword evidence="4" id="KW-0472">Membrane</keyword>
<reference evidence="7 8" key="1">
    <citation type="submission" date="2016-10" db="EMBL/GenBank/DDBJ databases">
        <title>Genome sequence of the ascomycete fungus Penicillium subrubescens.</title>
        <authorList>
            <person name="De Vries R.P."/>
            <person name="Peng M."/>
            <person name="Dilokpimol A."/>
            <person name="Hilden K."/>
            <person name="Makela M.R."/>
            <person name="Grigoriev I."/>
            <person name="Riley R."/>
            <person name="Granchi Z."/>
        </authorList>
    </citation>
    <scope>NUCLEOTIDE SEQUENCE [LARGE SCALE GENOMIC DNA]</scope>
    <source>
        <strain evidence="7 8">CBS 132785</strain>
    </source>
</reference>
<dbReference type="Gene3D" id="1.20.1740.10">
    <property type="entry name" value="Amino acid/polyamine transporter I"/>
    <property type="match status" value="1"/>
</dbReference>
<dbReference type="PANTHER" id="PTHR43341:SF4">
    <property type="entry name" value="ARGININE PERMEASE CAN1-RELATED"/>
    <property type="match status" value="1"/>
</dbReference>
<evidence type="ECO:0000313" key="7">
    <source>
        <dbReference type="EMBL" id="OKO97941.1"/>
    </source>
</evidence>
<dbReference type="STRING" id="1316194.A0A1Q5TCK9"/>
<evidence type="ECO:0000256" key="3">
    <source>
        <dbReference type="ARBA" id="ARBA00022989"/>
    </source>
</evidence>
<evidence type="ECO:0000256" key="1">
    <source>
        <dbReference type="ARBA" id="ARBA00004141"/>
    </source>
</evidence>
<evidence type="ECO:0000256" key="2">
    <source>
        <dbReference type="ARBA" id="ARBA00022692"/>
    </source>
</evidence>
<accession>A0A1Q5TCK9</accession>
<organism evidence="7 8">
    <name type="scientific">Penicillium subrubescens</name>
    <dbReference type="NCBI Taxonomy" id="1316194"/>
    <lineage>
        <taxon>Eukaryota</taxon>
        <taxon>Fungi</taxon>
        <taxon>Dikarya</taxon>
        <taxon>Ascomycota</taxon>
        <taxon>Pezizomycotina</taxon>
        <taxon>Eurotiomycetes</taxon>
        <taxon>Eurotiomycetidae</taxon>
        <taxon>Eurotiales</taxon>
        <taxon>Aspergillaceae</taxon>
        <taxon>Penicillium</taxon>
    </lineage>
</organism>
<protein>
    <submittedName>
        <fullName evidence="7">Histidine permease</fullName>
    </submittedName>
</protein>
<keyword evidence="2" id="KW-0812">Transmembrane</keyword>
<dbReference type="PANTHER" id="PTHR43341">
    <property type="entry name" value="AMINO ACID PERMEASE"/>
    <property type="match status" value="1"/>
</dbReference>